<proteinExistence type="predicted"/>
<dbReference type="AlphaFoldDB" id="A0A4D6NNZ6"/>
<evidence type="ECO:0000313" key="2">
    <source>
        <dbReference type="EMBL" id="QCE14732.1"/>
    </source>
</evidence>
<accession>A0A4D6NNZ6</accession>
<protein>
    <submittedName>
        <fullName evidence="2">Uncharacterized protein</fullName>
    </submittedName>
</protein>
<feature type="compositionally biased region" description="Pro residues" evidence="1">
    <location>
        <begin position="123"/>
        <end position="138"/>
    </location>
</feature>
<keyword evidence="3" id="KW-1185">Reference proteome</keyword>
<feature type="region of interest" description="Disordered" evidence="1">
    <location>
        <begin position="112"/>
        <end position="147"/>
    </location>
</feature>
<gene>
    <name evidence="2" type="ORF">DEO72_LG11g1737</name>
</gene>
<dbReference type="EMBL" id="CP039355">
    <property type="protein sequence ID" value="QCE14732.1"/>
    <property type="molecule type" value="Genomic_DNA"/>
</dbReference>
<organism evidence="2 3">
    <name type="scientific">Vigna unguiculata</name>
    <name type="common">Cowpea</name>
    <dbReference type="NCBI Taxonomy" id="3917"/>
    <lineage>
        <taxon>Eukaryota</taxon>
        <taxon>Viridiplantae</taxon>
        <taxon>Streptophyta</taxon>
        <taxon>Embryophyta</taxon>
        <taxon>Tracheophyta</taxon>
        <taxon>Spermatophyta</taxon>
        <taxon>Magnoliopsida</taxon>
        <taxon>eudicotyledons</taxon>
        <taxon>Gunneridae</taxon>
        <taxon>Pentapetalae</taxon>
        <taxon>rosids</taxon>
        <taxon>fabids</taxon>
        <taxon>Fabales</taxon>
        <taxon>Fabaceae</taxon>
        <taxon>Papilionoideae</taxon>
        <taxon>50 kb inversion clade</taxon>
        <taxon>NPAAA clade</taxon>
        <taxon>indigoferoid/millettioid clade</taxon>
        <taxon>Phaseoleae</taxon>
        <taxon>Vigna</taxon>
    </lineage>
</organism>
<reference evidence="2 3" key="1">
    <citation type="submission" date="2019-04" db="EMBL/GenBank/DDBJ databases">
        <title>An improved genome assembly and genetic linkage map for asparagus bean, Vigna unguiculata ssp. sesquipedialis.</title>
        <authorList>
            <person name="Xia Q."/>
            <person name="Zhang R."/>
            <person name="Dong Y."/>
        </authorList>
    </citation>
    <scope>NUCLEOTIDE SEQUENCE [LARGE SCALE GENOMIC DNA]</scope>
    <source>
        <tissue evidence="2">Leaf</tissue>
    </source>
</reference>
<dbReference type="Proteomes" id="UP000501690">
    <property type="component" value="Linkage Group LG11"/>
</dbReference>
<evidence type="ECO:0000313" key="3">
    <source>
        <dbReference type="Proteomes" id="UP000501690"/>
    </source>
</evidence>
<evidence type="ECO:0000256" key="1">
    <source>
        <dbReference type="SAM" id="MobiDB-lite"/>
    </source>
</evidence>
<name>A0A4D6NNZ6_VIGUN</name>
<sequence length="268" mass="29125">MHPQILFTHSSLKWTTKTCSAPPVFTKLHPSYHLNSTQPDHAIRRRHLRQPPWKLVFRPPSRLSHGSHQPSSTSISNAPVLAGICTTPQHLHEHHLLRVSDHREEELPTSAARLRNTTTVPSSPFPQPPQPPPAPSPSSSPEFCQPSTRPAHLYLLAQSVPLATTLNVQHRDEHHFLTSSQQHLRTATTAETLTCEGKTAPEREPVPATIREHTASQPCTVRVLHTAATTVIAPPPSSLAGEGGVAPSAAAVIAPAQPREEGGRSSKP</sequence>